<sequence length="128" mass="14563">MPPHLKNESSKILHICDCIQRIAWTPKKFLYAFLKNTHIAVETCRGYWAYKQDGGWKRALESLYPERGIERLQIYFGNARLAKTGTGKHKGVLRVSQVTDRINLSVFSFIAIDSIGGLFDGIFQLFAA</sequence>
<name>A0A2N5S9L6_9BASI</name>
<gene>
    <name evidence="1" type="ORF">PCASD_21481</name>
</gene>
<evidence type="ECO:0000313" key="2">
    <source>
        <dbReference type="Proteomes" id="UP000235392"/>
    </source>
</evidence>
<accession>A0A2N5S9L6</accession>
<dbReference type="Proteomes" id="UP000235392">
    <property type="component" value="Unassembled WGS sequence"/>
</dbReference>
<comment type="caution">
    <text evidence="1">The sequence shown here is derived from an EMBL/GenBank/DDBJ whole genome shotgun (WGS) entry which is preliminary data.</text>
</comment>
<dbReference type="EMBL" id="PGCI01000986">
    <property type="protein sequence ID" value="PLW09914.1"/>
    <property type="molecule type" value="Genomic_DNA"/>
</dbReference>
<dbReference type="AlphaFoldDB" id="A0A2N5S9L6"/>
<organism evidence="1 2">
    <name type="scientific">Puccinia coronata f. sp. avenae</name>
    <dbReference type="NCBI Taxonomy" id="200324"/>
    <lineage>
        <taxon>Eukaryota</taxon>
        <taxon>Fungi</taxon>
        <taxon>Dikarya</taxon>
        <taxon>Basidiomycota</taxon>
        <taxon>Pucciniomycotina</taxon>
        <taxon>Pucciniomycetes</taxon>
        <taxon>Pucciniales</taxon>
        <taxon>Pucciniaceae</taxon>
        <taxon>Puccinia</taxon>
    </lineage>
</organism>
<evidence type="ECO:0000313" key="1">
    <source>
        <dbReference type="EMBL" id="PLW09914.1"/>
    </source>
</evidence>
<proteinExistence type="predicted"/>
<reference evidence="1 2" key="1">
    <citation type="submission" date="2017-11" db="EMBL/GenBank/DDBJ databases">
        <title>De novo assembly and phasing of dikaryotic genomes from two isolates of Puccinia coronata f. sp. avenae, the causal agent of oat crown rust.</title>
        <authorList>
            <person name="Miller M.E."/>
            <person name="Zhang Y."/>
            <person name="Omidvar V."/>
            <person name="Sperschneider J."/>
            <person name="Schwessinger B."/>
            <person name="Raley C."/>
            <person name="Palmer J.M."/>
            <person name="Garnica D."/>
            <person name="Upadhyaya N."/>
            <person name="Rathjen J."/>
            <person name="Taylor J.M."/>
            <person name="Park R.F."/>
            <person name="Dodds P.N."/>
            <person name="Hirsch C.D."/>
            <person name="Kianian S.F."/>
            <person name="Figueroa M."/>
        </authorList>
    </citation>
    <scope>NUCLEOTIDE SEQUENCE [LARGE SCALE GENOMIC DNA]</scope>
    <source>
        <strain evidence="1">12SD80</strain>
    </source>
</reference>
<protein>
    <submittedName>
        <fullName evidence="1">Uncharacterized protein</fullName>
    </submittedName>
</protein>